<sequence length="635" mass="70673">MPRKSFHRSQQTGAVTGDNLHVIILGAGTTGLLIAQGLKKNGIPFSIHERENADTYWSRHRDWSMSLARDVDSIKNTLPEQLRARFDEIRSDPHDHPGPDRDDWLPLYNGQSAELIVKIPGGTASRVSRLKMRKLFSEGVDIQFDKAATKIEENDAGVTVHFRNGAFVSGTTVVCCDGIQGVGREILLGWEKAALSVAPCTVVNICQKYTAEQARFIRGTLDPVAKFAIHPEHPYLFLVTLVDVPNLEHPEDWKIQCLFTVWGDAQHPKPNKERLRQFRERASTFAEPWRSAVLWLPDDTDIPPDRIRYWKDPVLWPNWNGKATLAGDAAHPMMPFRAQGLNNCMEDAGRYVNAILAVKGHEKSLSHAITEYGSEVFERGSQEIKISSQWGLLMHHWESLSSTPMLRVGYGKANFFADCHSTTPEERVKEAPAVQPHPGEMTSRSRSQEQVAVLEPAHSSENAGRHSASSQRTETGDKDSRPNVDGHAIVNTSDNTDSLTNGHTNGHANGGYSHARDHSGREDDGPFAFGGVPDGRIQFAEMMEGTNTPHSGGHSSYRTPEPSLDDMRQHVPSGEIFLSHDGRWTREAASPLALELACMDLRRENEALRAQNSELRSKLRAFFDLLGDFTIGSRA</sequence>
<feature type="compositionally biased region" description="Low complexity" evidence="6">
    <location>
        <begin position="500"/>
        <end position="511"/>
    </location>
</feature>
<keyword evidence="4" id="KW-0560">Oxidoreductase</keyword>
<name>A0A6G1HQ89_9PEZI</name>
<dbReference type="AlphaFoldDB" id="A0A6G1HQ89"/>
<dbReference type="GO" id="GO:0071949">
    <property type="term" value="F:FAD binding"/>
    <property type="evidence" value="ECO:0007669"/>
    <property type="project" value="InterPro"/>
</dbReference>
<dbReference type="PANTHER" id="PTHR47178">
    <property type="entry name" value="MONOOXYGENASE, FAD-BINDING"/>
    <property type="match status" value="1"/>
</dbReference>
<evidence type="ECO:0000256" key="5">
    <source>
        <dbReference type="ARBA" id="ARBA00023033"/>
    </source>
</evidence>
<evidence type="ECO:0000256" key="4">
    <source>
        <dbReference type="ARBA" id="ARBA00023002"/>
    </source>
</evidence>
<evidence type="ECO:0000313" key="8">
    <source>
        <dbReference type="EMBL" id="KAF2398017.1"/>
    </source>
</evidence>
<dbReference type="Gene3D" id="3.50.50.60">
    <property type="entry name" value="FAD/NAD(P)-binding domain"/>
    <property type="match status" value="1"/>
</dbReference>
<gene>
    <name evidence="8" type="ORF">EJ06DRAFT_513798</name>
</gene>
<dbReference type="PRINTS" id="PR00420">
    <property type="entry name" value="RNGMNOXGNASE"/>
</dbReference>
<dbReference type="EMBL" id="ML996701">
    <property type="protein sequence ID" value="KAF2398017.1"/>
    <property type="molecule type" value="Genomic_DNA"/>
</dbReference>
<organism evidence="8 9">
    <name type="scientific">Trichodelitschia bisporula</name>
    <dbReference type="NCBI Taxonomy" id="703511"/>
    <lineage>
        <taxon>Eukaryota</taxon>
        <taxon>Fungi</taxon>
        <taxon>Dikarya</taxon>
        <taxon>Ascomycota</taxon>
        <taxon>Pezizomycotina</taxon>
        <taxon>Dothideomycetes</taxon>
        <taxon>Dothideomycetes incertae sedis</taxon>
        <taxon>Phaeotrichales</taxon>
        <taxon>Phaeotrichaceae</taxon>
        <taxon>Trichodelitschia</taxon>
    </lineage>
</organism>
<comment type="cofactor">
    <cofactor evidence="1">
        <name>FAD</name>
        <dbReference type="ChEBI" id="CHEBI:57692"/>
    </cofactor>
</comment>
<dbReference type="PANTHER" id="PTHR47178:SF2">
    <property type="entry name" value="FAD-BINDING DOMAIN-CONTAINING PROTEIN"/>
    <property type="match status" value="1"/>
</dbReference>
<evidence type="ECO:0000256" key="3">
    <source>
        <dbReference type="ARBA" id="ARBA00022827"/>
    </source>
</evidence>
<reference evidence="8" key="1">
    <citation type="journal article" date="2020" name="Stud. Mycol.">
        <title>101 Dothideomycetes genomes: a test case for predicting lifestyles and emergence of pathogens.</title>
        <authorList>
            <person name="Haridas S."/>
            <person name="Albert R."/>
            <person name="Binder M."/>
            <person name="Bloem J."/>
            <person name="Labutti K."/>
            <person name="Salamov A."/>
            <person name="Andreopoulos B."/>
            <person name="Baker S."/>
            <person name="Barry K."/>
            <person name="Bills G."/>
            <person name="Bluhm B."/>
            <person name="Cannon C."/>
            <person name="Castanera R."/>
            <person name="Culley D."/>
            <person name="Daum C."/>
            <person name="Ezra D."/>
            <person name="Gonzalez J."/>
            <person name="Henrissat B."/>
            <person name="Kuo A."/>
            <person name="Liang C."/>
            <person name="Lipzen A."/>
            <person name="Lutzoni F."/>
            <person name="Magnuson J."/>
            <person name="Mondo S."/>
            <person name="Nolan M."/>
            <person name="Ohm R."/>
            <person name="Pangilinan J."/>
            <person name="Park H.-J."/>
            <person name="Ramirez L."/>
            <person name="Alfaro M."/>
            <person name="Sun H."/>
            <person name="Tritt A."/>
            <person name="Yoshinaga Y."/>
            <person name="Zwiers L.-H."/>
            <person name="Turgeon B."/>
            <person name="Goodwin S."/>
            <person name="Spatafora J."/>
            <person name="Crous P."/>
            <person name="Grigoriev I."/>
        </authorList>
    </citation>
    <scope>NUCLEOTIDE SEQUENCE</scope>
    <source>
        <strain evidence="8">CBS 262.69</strain>
    </source>
</reference>
<dbReference type="InterPro" id="IPR036188">
    <property type="entry name" value="FAD/NAD-bd_sf"/>
</dbReference>
<evidence type="ECO:0000313" key="9">
    <source>
        <dbReference type="Proteomes" id="UP000799640"/>
    </source>
</evidence>
<feature type="compositionally biased region" description="Polar residues" evidence="6">
    <location>
        <begin position="459"/>
        <end position="473"/>
    </location>
</feature>
<feature type="compositionally biased region" description="Basic and acidic residues" evidence="6">
    <location>
        <begin position="514"/>
        <end position="524"/>
    </location>
</feature>
<dbReference type="InterPro" id="IPR002938">
    <property type="entry name" value="FAD-bd"/>
</dbReference>
<proteinExistence type="predicted"/>
<feature type="domain" description="FAD-binding" evidence="7">
    <location>
        <begin position="21"/>
        <end position="358"/>
    </location>
</feature>
<keyword evidence="3" id="KW-0274">FAD</keyword>
<evidence type="ECO:0000256" key="2">
    <source>
        <dbReference type="ARBA" id="ARBA00022630"/>
    </source>
</evidence>
<dbReference type="SUPFAM" id="SSF51905">
    <property type="entry name" value="FAD/NAD(P)-binding domain"/>
    <property type="match status" value="1"/>
</dbReference>
<keyword evidence="5" id="KW-0503">Monooxygenase</keyword>
<dbReference type="OrthoDB" id="47494at2759"/>
<evidence type="ECO:0000259" key="7">
    <source>
        <dbReference type="Pfam" id="PF01494"/>
    </source>
</evidence>
<dbReference type="Proteomes" id="UP000799640">
    <property type="component" value="Unassembled WGS sequence"/>
</dbReference>
<feature type="region of interest" description="Disordered" evidence="6">
    <location>
        <begin position="424"/>
        <end position="530"/>
    </location>
</feature>
<evidence type="ECO:0000256" key="1">
    <source>
        <dbReference type="ARBA" id="ARBA00001974"/>
    </source>
</evidence>
<keyword evidence="2" id="KW-0285">Flavoprotein</keyword>
<feature type="compositionally biased region" description="Basic and acidic residues" evidence="6">
    <location>
        <begin position="474"/>
        <end position="484"/>
    </location>
</feature>
<dbReference type="GO" id="GO:0004497">
    <property type="term" value="F:monooxygenase activity"/>
    <property type="evidence" value="ECO:0007669"/>
    <property type="project" value="UniProtKB-KW"/>
</dbReference>
<feature type="compositionally biased region" description="Polar residues" evidence="6">
    <location>
        <begin position="490"/>
        <end position="499"/>
    </location>
</feature>
<keyword evidence="9" id="KW-1185">Reference proteome</keyword>
<evidence type="ECO:0000256" key="6">
    <source>
        <dbReference type="SAM" id="MobiDB-lite"/>
    </source>
</evidence>
<dbReference type="Pfam" id="PF01494">
    <property type="entry name" value="FAD_binding_3"/>
    <property type="match status" value="1"/>
</dbReference>
<protein>
    <submittedName>
        <fullName evidence="8">FAD/NAD(P)-binding domain-containing protein</fullName>
    </submittedName>
</protein>
<accession>A0A6G1HQ89</accession>